<dbReference type="InterPro" id="IPR052741">
    <property type="entry name" value="Mitochondrial_HTD2"/>
</dbReference>
<gene>
    <name evidence="1" type="ORF">EPUL_002471</name>
</gene>
<feature type="non-terminal residue" evidence="1">
    <location>
        <position position="489"/>
    </location>
</feature>
<dbReference type="PANTHER" id="PTHR28152">
    <property type="entry name" value="HYDROXYACYL-THIOESTER DEHYDRATASE TYPE 2, MITOCHONDRIAL"/>
    <property type="match status" value="1"/>
</dbReference>
<name>A0A2S4PR92_9PEZI</name>
<accession>A0A2S4PR92</accession>
<organism evidence="1 2">
    <name type="scientific">Erysiphe pulchra</name>
    <dbReference type="NCBI Taxonomy" id="225359"/>
    <lineage>
        <taxon>Eukaryota</taxon>
        <taxon>Fungi</taxon>
        <taxon>Dikarya</taxon>
        <taxon>Ascomycota</taxon>
        <taxon>Pezizomycotina</taxon>
        <taxon>Leotiomycetes</taxon>
        <taxon>Erysiphales</taxon>
        <taxon>Erysiphaceae</taxon>
        <taxon>Erysiphe</taxon>
    </lineage>
</organism>
<dbReference type="SUPFAM" id="SSF54637">
    <property type="entry name" value="Thioesterase/thiol ester dehydrase-isomerase"/>
    <property type="match status" value="1"/>
</dbReference>
<dbReference type="GO" id="GO:0019171">
    <property type="term" value="F:(3R)-hydroxyacyl-[acyl-carrier-protein] dehydratase activity"/>
    <property type="evidence" value="ECO:0007669"/>
    <property type="project" value="TreeGrafter"/>
</dbReference>
<evidence type="ECO:0008006" key="3">
    <source>
        <dbReference type="Google" id="ProtNLM"/>
    </source>
</evidence>
<comment type="caution">
    <text evidence="1">The sequence shown here is derived from an EMBL/GenBank/DDBJ whole genome shotgun (WGS) entry which is preliminary data.</text>
</comment>
<dbReference type="GO" id="GO:0005739">
    <property type="term" value="C:mitochondrion"/>
    <property type="evidence" value="ECO:0007669"/>
    <property type="project" value="TreeGrafter"/>
</dbReference>
<evidence type="ECO:0000313" key="2">
    <source>
        <dbReference type="Proteomes" id="UP000237438"/>
    </source>
</evidence>
<sequence length="489" mass="56460">MRSNVVPFNSGSPHKLQWIKSRIFGDENRRIVSQVNFPDKIGRNLQIHSIYKLIDGNGLSRKLRELQYSSIKSYASDTSGKHVNTDLSNNVFQQDFEAKNYSHQLFLSKKNCSYLPSAYSILNTFDRGTKHILRKRKQKNKAARTYVTDSLCDEKSFLQQSRVPIDHVKLLEKSLQEKLLFRPATVIYDHLAPTPSQLLKTTLISYLPFIKSCSDMELRNKGKFSLPPGHHLVYFHQQVATSNLLPDGTDDLHSPGYPFERRLWVGGSIDFTRSITLFPKIQMICSEKITDVRVMGTQNDEKIFVDVTRQIINPYLDTLELKELRTLVFMRRKNSKEIVERKNSQKPRMKPYFSITVRPTRELLFRFSALTFNSHRIHLDSNYCRQVEGLKSMIVQGPLTVVLMLAVLKEQLWNRARIDTFTYRNIVPLYVEEDMRICVKKGAKSNGTSIWHIWIEGPLGGYAVKGTATISWVGDRTKLTKLNNKIDLA</sequence>
<dbReference type="PANTHER" id="PTHR28152:SF1">
    <property type="entry name" value="HYDROXYACYL-THIOESTER DEHYDRATASE TYPE 2, MITOCHONDRIAL"/>
    <property type="match status" value="1"/>
</dbReference>
<evidence type="ECO:0000313" key="1">
    <source>
        <dbReference type="EMBL" id="POS84550.1"/>
    </source>
</evidence>
<protein>
    <recommendedName>
        <fullName evidence="3">MaoC-like domain-containing protein</fullName>
    </recommendedName>
</protein>
<dbReference type="AlphaFoldDB" id="A0A2S4PR92"/>
<dbReference type="Gene3D" id="3.10.129.10">
    <property type="entry name" value="Hotdog Thioesterase"/>
    <property type="match status" value="1"/>
</dbReference>
<dbReference type="InterPro" id="IPR029069">
    <property type="entry name" value="HotDog_dom_sf"/>
</dbReference>
<dbReference type="EMBL" id="PEDP01000961">
    <property type="protein sequence ID" value="POS84550.1"/>
    <property type="molecule type" value="Genomic_DNA"/>
</dbReference>
<dbReference type="OrthoDB" id="3257538at2759"/>
<dbReference type="Proteomes" id="UP000237438">
    <property type="component" value="Unassembled WGS sequence"/>
</dbReference>
<proteinExistence type="predicted"/>
<dbReference type="STRING" id="225359.A0A2S4PR92"/>
<reference evidence="1 2" key="1">
    <citation type="submission" date="2017-10" db="EMBL/GenBank/DDBJ databases">
        <title>Development of genomic resources for the powdery mildew, Erysiphe pulchra.</title>
        <authorList>
            <person name="Wadl P.A."/>
            <person name="Mack B.M."/>
            <person name="Moore G."/>
            <person name="Beltz S.B."/>
        </authorList>
    </citation>
    <scope>NUCLEOTIDE SEQUENCE [LARGE SCALE GENOMIC DNA]</scope>
    <source>
        <strain evidence="1">Cflorida</strain>
    </source>
</reference>
<keyword evidence="2" id="KW-1185">Reference proteome</keyword>